<feature type="compositionally biased region" description="Low complexity" evidence="1">
    <location>
        <begin position="119"/>
        <end position="135"/>
    </location>
</feature>
<keyword evidence="2" id="KW-1185">Reference proteome</keyword>
<protein>
    <submittedName>
        <fullName evidence="3">Uncharacterized protein isoform X1</fullName>
    </submittedName>
</protein>
<organism evidence="2 3">
    <name type="scientific">Drosophila kikkawai</name>
    <name type="common">Fruit fly</name>
    <dbReference type="NCBI Taxonomy" id="30033"/>
    <lineage>
        <taxon>Eukaryota</taxon>
        <taxon>Metazoa</taxon>
        <taxon>Ecdysozoa</taxon>
        <taxon>Arthropoda</taxon>
        <taxon>Hexapoda</taxon>
        <taxon>Insecta</taxon>
        <taxon>Pterygota</taxon>
        <taxon>Neoptera</taxon>
        <taxon>Endopterygota</taxon>
        <taxon>Diptera</taxon>
        <taxon>Brachycera</taxon>
        <taxon>Muscomorpha</taxon>
        <taxon>Ephydroidea</taxon>
        <taxon>Drosophilidae</taxon>
        <taxon>Drosophila</taxon>
        <taxon>Sophophora</taxon>
    </lineage>
</organism>
<dbReference type="Proteomes" id="UP001652661">
    <property type="component" value="Chromosome X"/>
</dbReference>
<accession>A0A6P4JN11</accession>
<dbReference type="RefSeq" id="XP_017037026.1">
    <property type="nucleotide sequence ID" value="XM_017181537.3"/>
</dbReference>
<gene>
    <name evidence="3" type="primary">LOC108085070</name>
</gene>
<evidence type="ECO:0000313" key="2">
    <source>
        <dbReference type="Proteomes" id="UP001652661"/>
    </source>
</evidence>
<name>A0A6P4JN11_DROKI</name>
<feature type="region of interest" description="Disordered" evidence="1">
    <location>
        <begin position="119"/>
        <end position="147"/>
    </location>
</feature>
<sequence>MRSGLVPWLGTCSTHRICRWSGSMRTRTSTCTAPRSQATSTACPCPFCSSSCVPPDSMMTSKRSLPTVSDFWRLCPSCLEFDARSDGFYVDKNGDNRLRMQQTKRKTLNTCWKLNKKWNNNNNINNSSQQQQQPNRSETRNSNKIPPAVQILLDIEKQI</sequence>
<proteinExistence type="predicted"/>
<evidence type="ECO:0000313" key="3">
    <source>
        <dbReference type="RefSeq" id="XP_017037026.1"/>
    </source>
</evidence>
<evidence type="ECO:0000256" key="1">
    <source>
        <dbReference type="SAM" id="MobiDB-lite"/>
    </source>
</evidence>
<reference evidence="3" key="1">
    <citation type="submission" date="2025-08" db="UniProtKB">
        <authorList>
            <consortium name="RefSeq"/>
        </authorList>
    </citation>
    <scope>IDENTIFICATION</scope>
    <source>
        <strain evidence="3">14028-0561.14</strain>
        <tissue evidence="3">Whole fly</tissue>
    </source>
</reference>
<dbReference type="GeneID" id="108085070"/>
<dbReference type="AlphaFoldDB" id="A0A6P4JN11"/>